<gene>
    <name evidence="6" type="primary">potA_6</name>
    <name evidence="4" type="synonym">potA</name>
    <name evidence="6" type="ORF">LEUCIP111803_01282</name>
</gene>
<dbReference type="InterPro" id="IPR005893">
    <property type="entry name" value="PotA-like"/>
</dbReference>
<evidence type="ECO:0000259" key="5">
    <source>
        <dbReference type="PROSITE" id="PS50893"/>
    </source>
</evidence>
<dbReference type="RefSeq" id="WP_218114902.1">
    <property type="nucleotide sequence ID" value="NZ_CAJVAP010000012.1"/>
</dbReference>
<organism evidence="6 7">
    <name type="scientific">Leucobacter soli</name>
    <dbReference type="NCBI Taxonomy" id="2812850"/>
    <lineage>
        <taxon>Bacteria</taxon>
        <taxon>Bacillati</taxon>
        <taxon>Actinomycetota</taxon>
        <taxon>Actinomycetes</taxon>
        <taxon>Micrococcales</taxon>
        <taxon>Microbacteriaceae</taxon>
        <taxon>Leucobacter</taxon>
    </lineage>
</organism>
<keyword evidence="4" id="KW-1278">Translocase</keyword>
<dbReference type="Pfam" id="PF08402">
    <property type="entry name" value="TOBE_2"/>
    <property type="match status" value="1"/>
</dbReference>
<dbReference type="SMART" id="SM00382">
    <property type="entry name" value="AAA"/>
    <property type="match status" value="1"/>
</dbReference>
<dbReference type="InterPro" id="IPR003593">
    <property type="entry name" value="AAA+_ATPase"/>
</dbReference>
<feature type="domain" description="ABC transporter" evidence="5">
    <location>
        <begin position="16"/>
        <end position="246"/>
    </location>
</feature>
<dbReference type="GO" id="GO:0016887">
    <property type="term" value="F:ATP hydrolysis activity"/>
    <property type="evidence" value="ECO:0007669"/>
    <property type="project" value="InterPro"/>
</dbReference>
<keyword evidence="7" id="KW-1185">Reference proteome</keyword>
<comment type="catalytic activity">
    <reaction evidence="4">
        <text>ATP + H2O + polyamine-[polyamine-binding protein]Side 1 = ADP + phosphate + polyamineSide 2 + [polyamine-binding protein]Side 1.</text>
        <dbReference type="EC" id="7.6.2.11"/>
    </reaction>
</comment>
<evidence type="ECO:0000313" key="6">
    <source>
        <dbReference type="EMBL" id="CAG7610246.1"/>
    </source>
</evidence>
<dbReference type="EMBL" id="CAJVAP010000012">
    <property type="protein sequence ID" value="CAG7610246.1"/>
    <property type="molecule type" value="Genomic_DNA"/>
</dbReference>
<dbReference type="EC" id="7.6.2.11" evidence="4"/>
<sequence>MGEPTTQTTPGDAEFLRVNGVTKSFGGAPAVDDVSLTIAEGEFVSLLGPSGSGKTTTLQMIAGFSDPDSGTIALGGRDLASVPTHKRDIGVVFQNYALFPHMTVAQNVAFPLKMRGVPRREAESRVRAALEQVHLAKFSDRKPAQLSGGQQQRVALARAFVFGAKLLLMDEPLGALDKKLREVLQEEIVHLARSLGVTVVYVTHDQEEALAMSDRIAIYNEGRIEQIGSGRDLYARPATLFVATFMGESNIVRGALAAVPSGSGDAAGAPGIVSVETPAGVFAGVASEGLDASAGRACLMVRPEHVRIGEAPVGAPRTAATVRGATYLGSSLRVSLEVPGIGTLTSRQSESAAGPDGNAGLRPGDAVEVWWRTEEAVVLAEGGEATLTSTLSAVAAG</sequence>
<proteinExistence type="inferred from homology"/>
<dbReference type="Proteomes" id="UP000693892">
    <property type="component" value="Unassembled WGS sequence"/>
</dbReference>
<comment type="caution">
    <text evidence="6">The sequence shown here is derived from an EMBL/GenBank/DDBJ whole genome shotgun (WGS) entry which is preliminary data.</text>
</comment>
<dbReference type="InterPro" id="IPR003439">
    <property type="entry name" value="ABC_transporter-like_ATP-bd"/>
</dbReference>
<reference evidence="6" key="1">
    <citation type="submission" date="2021-06" db="EMBL/GenBank/DDBJ databases">
        <authorList>
            <person name="Criscuolo A."/>
        </authorList>
    </citation>
    <scope>NUCLEOTIDE SEQUENCE</scope>
    <source>
        <strain evidence="6">CIP111803</strain>
    </source>
</reference>
<dbReference type="FunFam" id="3.40.50.300:FF:000133">
    <property type="entry name" value="Spermidine/putrescine import ATP-binding protein PotA"/>
    <property type="match status" value="1"/>
</dbReference>
<dbReference type="Pfam" id="PF00005">
    <property type="entry name" value="ABC_tran"/>
    <property type="match status" value="1"/>
</dbReference>
<comment type="subunit">
    <text evidence="4">The complex is composed of two ATP-binding proteins (PotA), two transmembrane proteins (PotB and PotC) and a solute-binding protein (PotD).</text>
</comment>
<dbReference type="InterPro" id="IPR017871">
    <property type="entry name" value="ABC_transporter-like_CS"/>
</dbReference>
<comment type="function">
    <text evidence="4">Part of the ABC transporter complex PotABCD involved in spermidine/putrescine import. Responsible for energy coupling to the transport system.</text>
</comment>
<dbReference type="GO" id="GO:0043190">
    <property type="term" value="C:ATP-binding cassette (ABC) transporter complex"/>
    <property type="evidence" value="ECO:0007669"/>
    <property type="project" value="InterPro"/>
</dbReference>
<dbReference type="PANTHER" id="PTHR42781:SF4">
    <property type="entry name" value="SPERMIDINE_PUTRESCINE IMPORT ATP-BINDING PROTEIN POTA"/>
    <property type="match status" value="1"/>
</dbReference>
<evidence type="ECO:0000313" key="7">
    <source>
        <dbReference type="Proteomes" id="UP000693892"/>
    </source>
</evidence>
<dbReference type="PANTHER" id="PTHR42781">
    <property type="entry name" value="SPERMIDINE/PUTRESCINE IMPORT ATP-BINDING PROTEIN POTA"/>
    <property type="match status" value="1"/>
</dbReference>
<dbReference type="GO" id="GO:0005524">
    <property type="term" value="F:ATP binding"/>
    <property type="evidence" value="ECO:0007669"/>
    <property type="project" value="UniProtKB-KW"/>
</dbReference>
<keyword evidence="1 4" id="KW-0813">Transport</keyword>
<protein>
    <recommendedName>
        <fullName evidence="4">Spermidine/putrescine import ATP-binding protein PotA</fullName>
        <ecNumber evidence="4">7.6.2.11</ecNumber>
    </recommendedName>
</protein>
<evidence type="ECO:0000256" key="3">
    <source>
        <dbReference type="ARBA" id="ARBA00022840"/>
    </source>
</evidence>
<evidence type="ECO:0000256" key="2">
    <source>
        <dbReference type="ARBA" id="ARBA00022741"/>
    </source>
</evidence>
<evidence type="ECO:0000256" key="1">
    <source>
        <dbReference type="ARBA" id="ARBA00022448"/>
    </source>
</evidence>
<keyword evidence="3 4" id="KW-0067">ATP-binding</keyword>
<dbReference type="NCBIfam" id="TIGR01187">
    <property type="entry name" value="potA"/>
    <property type="match status" value="1"/>
</dbReference>
<comment type="similarity">
    <text evidence="4">Belongs to the ABC transporter superfamily. Spermidine/putrescine importer (TC 3.A.1.11.1) family.</text>
</comment>
<evidence type="ECO:0000256" key="4">
    <source>
        <dbReference type="RuleBase" id="RU364083"/>
    </source>
</evidence>
<keyword evidence="4" id="KW-0472">Membrane</keyword>
<dbReference type="PROSITE" id="PS00211">
    <property type="entry name" value="ABC_TRANSPORTER_1"/>
    <property type="match status" value="1"/>
</dbReference>
<dbReference type="PROSITE" id="PS50893">
    <property type="entry name" value="ABC_TRANSPORTER_2"/>
    <property type="match status" value="1"/>
</dbReference>
<dbReference type="InterPro" id="IPR013611">
    <property type="entry name" value="Transp-assoc_OB_typ2"/>
</dbReference>
<keyword evidence="4" id="KW-1003">Cell membrane</keyword>
<dbReference type="InterPro" id="IPR050093">
    <property type="entry name" value="ABC_SmlMolc_Importer"/>
</dbReference>
<keyword evidence="2 4" id="KW-0547">Nucleotide-binding</keyword>
<name>A0A916JXH9_9MICO</name>
<dbReference type="GO" id="GO:0015417">
    <property type="term" value="F:ABC-type polyamine transporter activity"/>
    <property type="evidence" value="ECO:0007669"/>
    <property type="project" value="UniProtKB-EC"/>
</dbReference>
<accession>A0A916JXH9</accession>
<dbReference type="AlphaFoldDB" id="A0A916JXH9"/>